<dbReference type="InterPro" id="IPR052710">
    <property type="entry name" value="CAAX_protease"/>
</dbReference>
<dbReference type="RefSeq" id="WP_183493779.1">
    <property type="nucleotide sequence ID" value="NZ_JACIFF010000001.1"/>
</dbReference>
<feature type="transmembrane region" description="Helical" evidence="1">
    <location>
        <begin position="189"/>
        <end position="210"/>
    </location>
</feature>
<organism evidence="3 4">
    <name type="scientific">Neolewinella aquimaris</name>
    <dbReference type="NCBI Taxonomy" id="1835722"/>
    <lineage>
        <taxon>Bacteria</taxon>
        <taxon>Pseudomonadati</taxon>
        <taxon>Bacteroidota</taxon>
        <taxon>Saprospiria</taxon>
        <taxon>Saprospirales</taxon>
        <taxon>Lewinellaceae</taxon>
        <taxon>Neolewinella</taxon>
    </lineage>
</organism>
<protein>
    <recommendedName>
        <fullName evidence="2">CAAX prenyl protease 2/Lysostaphin resistance protein A-like domain-containing protein</fullName>
    </recommendedName>
</protein>
<reference evidence="3 4" key="1">
    <citation type="submission" date="2020-08" db="EMBL/GenBank/DDBJ databases">
        <title>Genomic Encyclopedia of Type Strains, Phase IV (KMG-IV): sequencing the most valuable type-strain genomes for metagenomic binning, comparative biology and taxonomic classification.</title>
        <authorList>
            <person name="Goeker M."/>
        </authorList>
    </citation>
    <scope>NUCLEOTIDE SEQUENCE [LARGE SCALE GENOMIC DNA]</scope>
    <source>
        <strain evidence="3 4">DSM 105137</strain>
    </source>
</reference>
<evidence type="ECO:0000256" key="1">
    <source>
        <dbReference type="SAM" id="Phobius"/>
    </source>
</evidence>
<feature type="transmembrane region" description="Helical" evidence="1">
    <location>
        <begin position="12"/>
        <end position="40"/>
    </location>
</feature>
<evidence type="ECO:0000313" key="3">
    <source>
        <dbReference type="EMBL" id="MBB4077517.1"/>
    </source>
</evidence>
<dbReference type="PANTHER" id="PTHR36435">
    <property type="entry name" value="SLR1288 PROTEIN"/>
    <property type="match status" value="1"/>
</dbReference>
<dbReference type="InterPro" id="IPR003675">
    <property type="entry name" value="Rce1/LyrA-like_dom"/>
</dbReference>
<dbReference type="GO" id="GO:0004175">
    <property type="term" value="F:endopeptidase activity"/>
    <property type="evidence" value="ECO:0007669"/>
    <property type="project" value="UniProtKB-ARBA"/>
</dbReference>
<feature type="domain" description="CAAX prenyl protease 2/Lysostaphin resistance protein A-like" evidence="2">
    <location>
        <begin position="153"/>
        <end position="241"/>
    </location>
</feature>
<evidence type="ECO:0000259" key="2">
    <source>
        <dbReference type="Pfam" id="PF02517"/>
    </source>
</evidence>
<name>A0A840E394_9BACT</name>
<feature type="transmembrane region" description="Helical" evidence="1">
    <location>
        <begin position="262"/>
        <end position="282"/>
    </location>
</feature>
<dbReference type="AlphaFoldDB" id="A0A840E394"/>
<feature type="transmembrane region" description="Helical" evidence="1">
    <location>
        <begin position="60"/>
        <end position="80"/>
    </location>
</feature>
<keyword evidence="4" id="KW-1185">Reference proteome</keyword>
<feature type="transmembrane region" description="Helical" evidence="1">
    <location>
        <begin position="230"/>
        <end position="250"/>
    </location>
</feature>
<sequence length="300" mass="32476">MSDRFRGTSLRLLLFTLLGVLVMLLLGGGIVTALALHYGLPIGDPSATFAGPADRQQLRFILLLNNLATFGLSAMLGLLLTYRQWWPVAAGLVYPTRPRLIPVAIGAFLVGLPLIGLAAYLNLQLDLPEWMVRSEDTGNAMLAGVLTFESLPELLLALLTVAVVPAVCEELMFRGVVQGRLLSEVMSGHLAVWVAAAIFSAIHVEFAGFIPRLLLGALLGYAYRWTGSLWIPILIHFFFNGSQVISTYLSGEFTPDTEMDSAFWPLLAAGLVSLGATAYLIWRTESTLTSDLPAKDDISG</sequence>
<keyword evidence="1" id="KW-0812">Transmembrane</keyword>
<dbReference type="PANTHER" id="PTHR36435:SF1">
    <property type="entry name" value="CAAX AMINO TERMINAL PROTEASE FAMILY PROTEIN"/>
    <property type="match status" value="1"/>
</dbReference>
<gene>
    <name evidence="3" type="ORF">GGR28_000118</name>
</gene>
<proteinExistence type="predicted"/>
<dbReference type="Proteomes" id="UP000576209">
    <property type="component" value="Unassembled WGS sequence"/>
</dbReference>
<dbReference type="EMBL" id="JACIFF010000001">
    <property type="protein sequence ID" value="MBB4077517.1"/>
    <property type="molecule type" value="Genomic_DNA"/>
</dbReference>
<keyword evidence="1" id="KW-0472">Membrane</keyword>
<evidence type="ECO:0000313" key="4">
    <source>
        <dbReference type="Proteomes" id="UP000576209"/>
    </source>
</evidence>
<dbReference type="GO" id="GO:0080120">
    <property type="term" value="P:CAAX-box protein maturation"/>
    <property type="evidence" value="ECO:0007669"/>
    <property type="project" value="UniProtKB-ARBA"/>
</dbReference>
<comment type="caution">
    <text evidence="3">The sequence shown here is derived from an EMBL/GenBank/DDBJ whole genome shotgun (WGS) entry which is preliminary data.</text>
</comment>
<feature type="transmembrane region" description="Helical" evidence="1">
    <location>
        <begin position="100"/>
        <end position="121"/>
    </location>
</feature>
<keyword evidence="1" id="KW-1133">Transmembrane helix</keyword>
<feature type="transmembrane region" description="Helical" evidence="1">
    <location>
        <begin position="141"/>
        <end position="168"/>
    </location>
</feature>
<accession>A0A840E394</accession>
<dbReference type="Pfam" id="PF02517">
    <property type="entry name" value="Rce1-like"/>
    <property type="match status" value="1"/>
</dbReference>